<dbReference type="InterPro" id="IPR032451">
    <property type="entry name" value="SMARCC_C"/>
</dbReference>
<dbReference type="PROSITE" id="PS51294">
    <property type="entry name" value="HTH_MYB"/>
    <property type="match status" value="1"/>
</dbReference>
<sequence>MSLSDLYTIPSSSSWFRWDEIHDEERRSLPEFFSGSAFSRNPRVYREYRDFIINRFREDPSRRLTFTEVRRSLVGDVGLLRKVFQFLDRWGLINFGVPGGESEEVGAGASAAVVVEDGAPAGVKVVPAASAAASERGTVGGGGGENGFRLPPLTSYRDVFIDEMPGKGPLCGNCGGDCDSGESKSSKGGYSMCTKCSEKKNNTEEKTTDDLKVNNHGDGNEDQVSNTWTDAESLLLLEAVLKHGDDWDLIAQHVRSKTKLECIAHLIHLPFGEHMLGPTSSKLDNRQPSSEVTQVKAAKSPVTELSEESIKAVGEQHIDTDEQEKAVDVSSPAHALKRRRFTSFSDATDSLMKQVALLSTVAGPQVAAAAAESAVAALCHENPCALKAFEIDQDEVAKFGSHIMKDELESELKVEGQDLKEHRKRVGMKELYPEKNFGAATFQIRASVATSIGAAAARAKLLADQEEREMELLMASIIEMQLKKIRSKMKHFQELELIMEKEYAQIQHLKESILEEWVRILQQAFHSGIPRWRDSGLPKFLPNANM</sequence>
<keyword evidence="4" id="KW-0539">Nucleus</keyword>
<dbReference type="PROSITE" id="PS50090">
    <property type="entry name" value="MYB_LIKE"/>
    <property type="match status" value="1"/>
</dbReference>
<dbReference type="InterPro" id="IPR036388">
    <property type="entry name" value="WH-like_DNA-bd_sf"/>
</dbReference>
<feature type="region of interest" description="Disordered" evidence="6">
    <location>
        <begin position="282"/>
        <end position="301"/>
    </location>
</feature>
<dbReference type="InterPro" id="IPR009057">
    <property type="entry name" value="Homeodomain-like_sf"/>
</dbReference>
<dbReference type="CDD" id="cd00167">
    <property type="entry name" value="SANT"/>
    <property type="match status" value="1"/>
</dbReference>
<dbReference type="SMART" id="SM00717">
    <property type="entry name" value="SANT"/>
    <property type="match status" value="1"/>
</dbReference>
<feature type="compositionally biased region" description="Basic and acidic residues" evidence="6">
    <location>
        <begin position="199"/>
        <end position="219"/>
    </location>
</feature>
<evidence type="ECO:0000313" key="12">
    <source>
        <dbReference type="Proteomes" id="UP001140949"/>
    </source>
</evidence>
<dbReference type="GO" id="GO:0003677">
    <property type="term" value="F:DNA binding"/>
    <property type="evidence" value="ECO:0007669"/>
    <property type="project" value="UniProtKB-KW"/>
</dbReference>
<evidence type="ECO:0000313" key="11">
    <source>
        <dbReference type="EMBL" id="KAJ6837130.1"/>
    </source>
</evidence>
<protein>
    <submittedName>
        <fullName evidence="11">SWI/SNF complex subunit SWI3A-like isoform X2</fullName>
    </submittedName>
</protein>
<dbReference type="PROSITE" id="PS51293">
    <property type="entry name" value="SANT"/>
    <property type="match status" value="1"/>
</dbReference>
<evidence type="ECO:0000256" key="5">
    <source>
        <dbReference type="SAM" id="Coils"/>
    </source>
</evidence>
<organism evidence="11 12">
    <name type="scientific">Iris pallida</name>
    <name type="common">Sweet iris</name>
    <dbReference type="NCBI Taxonomy" id="29817"/>
    <lineage>
        <taxon>Eukaryota</taxon>
        <taxon>Viridiplantae</taxon>
        <taxon>Streptophyta</taxon>
        <taxon>Embryophyta</taxon>
        <taxon>Tracheophyta</taxon>
        <taxon>Spermatophyta</taxon>
        <taxon>Magnoliopsida</taxon>
        <taxon>Liliopsida</taxon>
        <taxon>Asparagales</taxon>
        <taxon>Iridaceae</taxon>
        <taxon>Iridoideae</taxon>
        <taxon>Irideae</taxon>
        <taxon>Iris</taxon>
    </lineage>
</organism>
<dbReference type="SUPFAM" id="SSF46689">
    <property type="entry name" value="Homeodomain-like"/>
    <property type="match status" value="2"/>
</dbReference>
<keyword evidence="1" id="KW-0805">Transcription regulation</keyword>
<reference evidence="11" key="1">
    <citation type="journal article" date="2023" name="GigaByte">
        <title>Genome assembly of the bearded iris, Iris pallida Lam.</title>
        <authorList>
            <person name="Bruccoleri R.E."/>
            <person name="Oakeley E.J."/>
            <person name="Faust A.M.E."/>
            <person name="Altorfer M."/>
            <person name="Dessus-Babus S."/>
            <person name="Burckhardt D."/>
            <person name="Oertli M."/>
            <person name="Naumann U."/>
            <person name="Petersen F."/>
            <person name="Wong J."/>
        </authorList>
    </citation>
    <scope>NUCLEOTIDE SEQUENCE</scope>
    <source>
        <strain evidence="11">GSM-AAB239-AS_SAM_17_03QT</strain>
    </source>
</reference>
<evidence type="ECO:0000259" key="7">
    <source>
        <dbReference type="PROSITE" id="PS50090"/>
    </source>
</evidence>
<dbReference type="InterPro" id="IPR007526">
    <property type="entry name" value="SWIRM"/>
</dbReference>
<feature type="region of interest" description="Disordered" evidence="6">
    <location>
        <begin position="199"/>
        <end position="225"/>
    </location>
</feature>
<dbReference type="PROSITE" id="PS50934">
    <property type="entry name" value="SWIRM"/>
    <property type="match status" value="1"/>
</dbReference>
<keyword evidence="3" id="KW-0804">Transcription</keyword>
<dbReference type="EMBL" id="JANAVB010011399">
    <property type="protein sequence ID" value="KAJ6837130.1"/>
    <property type="molecule type" value="Genomic_DNA"/>
</dbReference>
<evidence type="ECO:0000256" key="4">
    <source>
        <dbReference type="ARBA" id="ARBA00023242"/>
    </source>
</evidence>
<gene>
    <name evidence="11" type="ORF">M6B38_121315</name>
</gene>
<dbReference type="Pfam" id="PF16495">
    <property type="entry name" value="SWIRM-assoc_1"/>
    <property type="match status" value="1"/>
</dbReference>
<dbReference type="InterPro" id="IPR017884">
    <property type="entry name" value="SANT_dom"/>
</dbReference>
<dbReference type="GO" id="GO:0005634">
    <property type="term" value="C:nucleus"/>
    <property type="evidence" value="ECO:0007669"/>
    <property type="project" value="UniProtKB-ARBA"/>
</dbReference>
<evidence type="ECO:0000256" key="2">
    <source>
        <dbReference type="ARBA" id="ARBA00023125"/>
    </source>
</evidence>
<accession>A0AAX6H7V6</accession>
<keyword evidence="5" id="KW-0175">Coiled coil</keyword>
<dbReference type="PANTHER" id="PTHR12802:SF140">
    <property type="entry name" value="SWI_SNF COMPLEX SUBUNIT SWI3A"/>
    <property type="match status" value="1"/>
</dbReference>
<feature type="compositionally biased region" description="Polar residues" evidence="6">
    <location>
        <begin position="282"/>
        <end position="293"/>
    </location>
</feature>
<dbReference type="Proteomes" id="UP001140949">
    <property type="component" value="Unassembled WGS sequence"/>
</dbReference>
<dbReference type="FunFam" id="1.10.10.10:FF:000020">
    <property type="entry name" value="SWI/SNF complex subunit SMARCC2 isoform c"/>
    <property type="match status" value="1"/>
</dbReference>
<feature type="domain" description="Myb-like" evidence="7">
    <location>
        <begin position="220"/>
        <end position="262"/>
    </location>
</feature>
<keyword evidence="12" id="KW-1185">Reference proteome</keyword>
<evidence type="ECO:0000256" key="6">
    <source>
        <dbReference type="SAM" id="MobiDB-lite"/>
    </source>
</evidence>
<name>A0AAX6H7V6_IRIPA</name>
<dbReference type="InterPro" id="IPR001005">
    <property type="entry name" value="SANT/Myb"/>
</dbReference>
<reference evidence="11" key="2">
    <citation type="submission" date="2023-04" db="EMBL/GenBank/DDBJ databases">
        <authorList>
            <person name="Bruccoleri R.E."/>
            <person name="Oakeley E.J."/>
            <person name="Faust A.-M."/>
            <person name="Dessus-Babus S."/>
            <person name="Altorfer M."/>
            <person name="Burckhardt D."/>
            <person name="Oertli M."/>
            <person name="Naumann U."/>
            <person name="Petersen F."/>
            <person name="Wong J."/>
        </authorList>
    </citation>
    <scope>NUCLEOTIDE SEQUENCE</scope>
    <source>
        <strain evidence="11">GSM-AAB239-AS_SAM_17_03QT</strain>
        <tissue evidence="11">Leaf</tissue>
    </source>
</reference>
<feature type="domain" description="HTH myb-type" evidence="10">
    <location>
        <begin position="220"/>
        <end position="273"/>
    </location>
</feature>
<dbReference type="Gene3D" id="1.10.10.10">
    <property type="entry name" value="Winged helix-like DNA-binding domain superfamily/Winged helix DNA-binding domain"/>
    <property type="match status" value="1"/>
</dbReference>
<comment type="caution">
    <text evidence="11">The sequence shown here is derived from an EMBL/GenBank/DDBJ whole genome shotgun (WGS) entry which is preliminary data.</text>
</comment>
<feature type="domain" description="SWIRM" evidence="8">
    <location>
        <begin position="7"/>
        <end position="104"/>
    </location>
</feature>
<dbReference type="Gene3D" id="1.10.10.60">
    <property type="entry name" value="Homeodomain-like"/>
    <property type="match status" value="1"/>
</dbReference>
<evidence type="ECO:0000256" key="3">
    <source>
        <dbReference type="ARBA" id="ARBA00023163"/>
    </source>
</evidence>
<dbReference type="AlphaFoldDB" id="A0AAX6H7V6"/>
<evidence type="ECO:0000259" key="10">
    <source>
        <dbReference type="PROSITE" id="PS51294"/>
    </source>
</evidence>
<dbReference type="Pfam" id="PF04433">
    <property type="entry name" value="SWIRM"/>
    <property type="match status" value="1"/>
</dbReference>
<keyword evidence="2" id="KW-0238">DNA-binding</keyword>
<feature type="coiled-coil region" evidence="5">
    <location>
        <begin position="456"/>
        <end position="483"/>
    </location>
</feature>
<proteinExistence type="predicted"/>
<dbReference type="Pfam" id="PF00249">
    <property type="entry name" value="Myb_DNA-binding"/>
    <property type="match status" value="1"/>
</dbReference>
<evidence type="ECO:0000259" key="8">
    <source>
        <dbReference type="PROSITE" id="PS50934"/>
    </source>
</evidence>
<dbReference type="InterPro" id="IPR017930">
    <property type="entry name" value="Myb_dom"/>
</dbReference>
<evidence type="ECO:0000256" key="1">
    <source>
        <dbReference type="ARBA" id="ARBA00023015"/>
    </source>
</evidence>
<evidence type="ECO:0000259" key="9">
    <source>
        <dbReference type="PROSITE" id="PS51293"/>
    </source>
</evidence>
<feature type="domain" description="SANT" evidence="9">
    <location>
        <begin position="223"/>
        <end position="274"/>
    </location>
</feature>
<dbReference type="PANTHER" id="PTHR12802">
    <property type="entry name" value="SWI/SNF COMPLEX-RELATED"/>
    <property type="match status" value="1"/>
</dbReference>